<organism evidence="2 3">
    <name type="scientific">Pseudenterobacter timonensis</name>
    <dbReference type="NCBI Taxonomy" id="1755099"/>
    <lineage>
        <taxon>Bacteria</taxon>
        <taxon>Pseudomonadati</taxon>
        <taxon>Pseudomonadota</taxon>
        <taxon>Gammaproteobacteria</taxon>
        <taxon>Enterobacterales</taxon>
        <taxon>Enterobacteriaceae</taxon>
        <taxon>Pseudenterobacter</taxon>
    </lineage>
</organism>
<gene>
    <name evidence="2" type="ORF">O7047_14885</name>
</gene>
<feature type="signal peptide" evidence="1">
    <location>
        <begin position="1"/>
        <end position="25"/>
    </location>
</feature>
<dbReference type="RefSeq" id="WP_310826704.1">
    <property type="nucleotide sequence ID" value="NZ_JAQGEC010000013.1"/>
</dbReference>
<reference evidence="2" key="1">
    <citation type="submission" date="2022-12" db="EMBL/GenBank/DDBJ databases">
        <title>NDM-1 containing novel ST 2018 Pseudenterobacter timonensis.</title>
        <authorList>
            <person name="Halder G."/>
            <person name="Mandal S."/>
            <person name="Dutta S."/>
        </authorList>
    </citation>
    <scope>NUCLEOTIDE SEQUENCE</scope>
    <source>
        <strain evidence="2">CNCI147</strain>
    </source>
</reference>
<dbReference type="AlphaFoldDB" id="A0AAE4IWD1"/>
<sequence length="187" mass="20525">MGWSSFVRITIGIFLLAGLSFSAHAKNCRKGIPCGNSCIAVGKTCRIGTSTSSTYKNYSYPSSSLHSSIPKFSSHSPSAKVDGKNTASTAKTYLCQYAIAARENGSIGVLRVLGNAEVTLYVDSFKANRLNGTYLLSPKLKFNGKFMMADDKSKVYVYDPSLMNFAISDRIARSTEQWDRCKQIRNK</sequence>
<protein>
    <submittedName>
        <fullName evidence="2">Uncharacterized protein</fullName>
    </submittedName>
</protein>
<evidence type="ECO:0000256" key="1">
    <source>
        <dbReference type="SAM" id="SignalP"/>
    </source>
</evidence>
<keyword evidence="1" id="KW-0732">Signal</keyword>
<proteinExistence type="predicted"/>
<evidence type="ECO:0000313" key="2">
    <source>
        <dbReference type="EMBL" id="MDR9891507.1"/>
    </source>
</evidence>
<dbReference type="Proteomes" id="UP001248822">
    <property type="component" value="Unassembled WGS sequence"/>
</dbReference>
<accession>A0AAE4IWD1</accession>
<name>A0AAE4IWD1_9ENTR</name>
<evidence type="ECO:0000313" key="3">
    <source>
        <dbReference type="Proteomes" id="UP001248822"/>
    </source>
</evidence>
<feature type="chain" id="PRO_5041933503" evidence="1">
    <location>
        <begin position="26"/>
        <end position="187"/>
    </location>
</feature>
<dbReference type="EMBL" id="JAQGEC010000013">
    <property type="protein sequence ID" value="MDR9891507.1"/>
    <property type="molecule type" value="Genomic_DNA"/>
</dbReference>
<comment type="caution">
    <text evidence="2">The sequence shown here is derived from an EMBL/GenBank/DDBJ whole genome shotgun (WGS) entry which is preliminary data.</text>
</comment>